<evidence type="ECO:0000313" key="10">
    <source>
        <dbReference type="WBParaSite" id="SCUD_0001773501-mRNA-1"/>
    </source>
</evidence>
<dbReference type="PANTHER" id="PTHR12308">
    <property type="entry name" value="ANOCTAMIN"/>
    <property type="match status" value="1"/>
</dbReference>
<evidence type="ECO:0000313" key="8">
    <source>
        <dbReference type="EMBL" id="VDP64142.1"/>
    </source>
</evidence>
<name>A0A183KRP6_9TREM</name>
<dbReference type="Proteomes" id="UP000279833">
    <property type="component" value="Unassembled WGS sequence"/>
</dbReference>
<dbReference type="PANTHER" id="PTHR12308:SF84">
    <property type="entry name" value="ANOCTAMIN"/>
    <property type="match status" value="1"/>
</dbReference>
<comment type="caution">
    <text evidence="6">Lacks conserved residue(s) required for the propagation of feature annotation.</text>
</comment>
<sequence length="132" mass="15240">MLTLAFLVGVVLYKLVIKAILYRHHNPMVQSTSGMIATMTGSLIYDRMAIKLTDVEHHRTQVEYDNSLTLKLYLLQFVNYYSSIFYIAFIQGTTSAVPGSDHILIQSTGVSITYYFLFIRLYVYFCKLNYLL</sequence>
<evidence type="ECO:0000256" key="5">
    <source>
        <dbReference type="ARBA" id="ARBA00023136"/>
    </source>
</evidence>
<keyword evidence="9" id="KW-1185">Reference proteome</keyword>
<dbReference type="WBParaSite" id="SCUD_0001773501-mRNA-1">
    <property type="protein sequence ID" value="SCUD_0001773501-mRNA-1"/>
    <property type="gene ID" value="SCUD_0001773501"/>
</dbReference>
<keyword evidence="5 6" id="KW-0472">Membrane</keyword>
<evidence type="ECO:0000256" key="3">
    <source>
        <dbReference type="ARBA" id="ARBA00022692"/>
    </source>
</evidence>
<organism evidence="10">
    <name type="scientific">Schistosoma curassoni</name>
    <dbReference type="NCBI Taxonomy" id="6186"/>
    <lineage>
        <taxon>Eukaryota</taxon>
        <taxon>Metazoa</taxon>
        <taxon>Spiralia</taxon>
        <taxon>Lophotrochozoa</taxon>
        <taxon>Platyhelminthes</taxon>
        <taxon>Trematoda</taxon>
        <taxon>Digenea</taxon>
        <taxon>Strigeidida</taxon>
        <taxon>Schistosomatoidea</taxon>
        <taxon>Schistosomatidae</taxon>
        <taxon>Schistosoma</taxon>
    </lineage>
</organism>
<protein>
    <recommendedName>
        <fullName evidence="6">Anoctamin</fullName>
    </recommendedName>
</protein>
<feature type="domain" description="Anoctamin transmembrane" evidence="7">
    <location>
        <begin position="3"/>
        <end position="99"/>
    </location>
</feature>
<evidence type="ECO:0000256" key="4">
    <source>
        <dbReference type="ARBA" id="ARBA00022989"/>
    </source>
</evidence>
<dbReference type="GO" id="GO:0005254">
    <property type="term" value="F:chloride channel activity"/>
    <property type="evidence" value="ECO:0007669"/>
    <property type="project" value="TreeGrafter"/>
</dbReference>
<feature type="transmembrane region" description="Helical" evidence="6">
    <location>
        <begin position="103"/>
        <end position="125"/>
    </location>
</feature>
<evidence type="ECO:0000256" key="2">
    <source>
        <dbReference type="ARBA" id="ARBA00009671"/>
    </source>
</evidence>
<evidence type="ECO:0000256" key="1">
    <source>
        <dbReference type="ARBA" id="ARBA00004141"/>
    </source>
</evidence>
<evidence type="ECO:0000259" key="7">
    <source>
        <dbReference type="Pfam" id="PF04547"/>
    </source>
</evidence>
<dbReference type="GO" id="GO:0005886">
    <property type="term" value="C:plasma membrane"/>
    <property type="evidence" value="ECO:0007669"/>
    <property type="project" value="TreeGrafter"/>
</dbReference>
<keyword evidence="4 6" id="KW-1133">Transmembrane helix</keyword>
<comment type="subcellular location">
    <subcellularLocation>
        <location evidence="1 6">Membrane</location>
        <topology evidence="1 6">Multi-pass membrane protein</topology>
    </subcellularLocation>
</comment>
<dbReference type="InterPro" id="IPR007632">
    <property type="entry name" value="Anoctamin"/>
</dbReference>
<accession>A0A183KRP6</accession>
<comment type="similarity">
    <text evidence="2 6">Belongs to the anoctamin family.</text>
</comment>
<reference evidence="10" key="1">
    <citation type="submission" date="2016-06" db="UniProtKB">
        <authorList>
            <consortium name="WormBaseParasite"/>
        </authorList>
    </citation>
    <scope>IDENTIFICATION</scope>
</reference>
<keyword evidence="3 6" id="KW-0812">Transmembrane</keyword>
<evidence type="ECO:0000256" key="6">
    <source>
        <dbReference type="RuleBase" id="RU280814"/>
    </source>
</evidence>
<feature type="transmembrane region" description="Helical" evidence="6">
    <location>
        <begin position="70"/>
        <end position="91"/>
    </location>
</feature>
<proteinExistence type="inferred from homology"/>
<dbReference type="InterPro" id="IPR049452">
    <property type="entry name" value="Anoctamin_TM"/>
</dbReference>
<dbReference type="Pfam" id="PF04547">
    <property type="entry name" value="Anoctamin"/>
    <property type="match status" value="1"/>
</dbReference>
<gene>
    <name evidence="8" type="ORF">SCUD_LOCUS17732</name>
</gene>
<reference evidence="8 9" key="2">
    <citation type="submission" date="2018-11" db="EMBL/GenBank/DDBJ databases">
        <authorList>
            <consortium name="Pathogen Informatics"/>
        </authorList>
    </citation>
    <scope>NUCLEOTIDE SEQUENCE [LARGE SCALE GENOMIC DNA]</scope>
    <source>
        <strain evidence="8">Dakar</strain>
        <strain evidence="9">Dakar, Senegal</strain>
    </source>
</reference>
<evidence type="ECO:0000313" key="9">
    <source>
        <dbReference type="Proteomes" id="UP000279833"/>
    </source>
</evidence>
<dbReference type="EMBL" id="UZAK01040146">
    <property type="protein sequence ID" value="VDP64142.1"/>
    <property type="molecule type" value="Genomic_DNA"/>
</dbReference>
<dbReference type="AlphaFoldDB" id="A0A183KRP6"/>